<evidence type="ECO:0000256" key="1">
    <source>
        <dbReference type="SAM" id="Phobius"/>
    </source>
</evidence>
<reference evidence="2 3" key="1">
    <citation type="submission" date="2020-08" db="EMBL/GenBank/DDBJ databases">
        <title>A Genomic Blueprint of the Chicken Gut Microbiome.</title>
        <authorList>
            <person name="Gilroy R."/>
            <person name="Ravi A."/>
            <person name="Getino M."/>
            <person name="Pursley I."/>
            <person name="Horton D.L."/>
            <person name="Alikhan N.-F."/>
            <person name="Baker D."/>
            <person name="Gharbi K."/>
            <person name="Hall N."/>
            <person name="Watson M."/>
            <person name="Adriaenssens E.M."/>
            <person name="Foster-Nyarko E."/>
            <person name="Jarju S."/>
            <person name="Secka A."/>
            <person name="Antonio M."/>
            <person name="Oren A."/>
            <person name="Chaudhuri R."/>
            <person name="La Ragione R.M."/>
            <person name="Hildebrand F."/>
            <person name="Pallen M.J."/>
        </authorList>
    </citation>
    <scope>NUCLEOTIDE SEQUENCE [LARGE SCALE GENOMIC DNA]</scope>
    <source>
        <strain evidence="2 3">Sa2CUA1</strain>
    </source>
</reference>
<keyword evidence="1" id="KW-0812">Transmembrane</keyword>
<protein>
    <submittedName>
        <fullName evidence="2">Uncharacterized protein</fullName>
    </submittedName>
</protein>
<dbReference type="Proteomes" id="UP000609874">
    <property type="component" value="Unassembled WGS sequence"/>
</dbReference>
<evidence type="ECO:0000313" key="3">
    <source>
        <dbReference type="Proteomes" id="UP000609874"/>
    </source>
</evidence>
<comment type="caution">
    <text evidence="2">The sequence shown here is derived from an EMBL/GenBank/DDBJ whole genome shotgun (WGS) entry which is preliminary data.</text>
</comment>
<keyword evidence="3" id="KW-1185">Reference proteome</keyword>
<keyword evidence="1" id="KW-0472">Membrane</keyword>
<evidence type="ECO:0000313" key="2">
    <source>
        <dbReference type="EMBL" id="MBD7994634.1"/>
    </source>
</evidence>
<accession>A0ABR8UQ03</accession>
<feature type="transmembrane region" description="Helical" evidence="1">
    <location>
        <begin position="12"/>
        <end position="34"/>
    </location>
</feature>
<keyword evidence="1" id="KW-1133">Transmembrane helix</keyword>
<name>A0ABR8UQ03_9MICC</name>
<feature type="transmembrane region" description="Helical" evidence="1">
    <location>
        <begin position="40"/>
        <end position="57"/>
    </location>
</feature>
<dbReference type="EMBL" id="JACSQD010000002">
    <property type="protein sequence ID" value="MBD7994634.1"/>
    <property type="molecule type" value="Genomic_DNA"/>
</dbReference>
<gene>
    <name evidence="2" type="ORF">H9639_04920</name>
</gene>
<organism evidence="2 3">
    <name type="scientific">Arthrobacter gallicola</name>
    <dbReference type="NCBI Taxonomy" id="2762225"/>
    <lineage>
        <taxon>Bacteria</taxon>
        <taxon>Bacillati</taxon>
        <taxon>Actinomycetota</taxon>
        <taxon>Actinomycetes</taxon>
        <taxon>Micrococcales</taxon>
        <taxon>Micrococcaceae</taxon>
        <taxon>Arthrobacter</taxon>
    </lineage>
</organism>
<sequence length="123" mass="12659">MLWVLIPTFLPVLFVVLFSTVSFVSFIGTSGAGYSQAATGLPFLAAALAAIVTGVLMKRATTNRRAWALSLCTVVLLLVAASPPVYSLSKAAAEELCESAPGGRGYPGPAATEAPGICGWARN</sequence>
<proteinExistence type="predicted"/>